<proteinExistence type="predicted"/>
<evidence type="ECO:0000313" key="1">
    <source>
        <dbReference type="EMBL" id="VAW73819.1"/>
    </source>
</evidence>
<dbReference type="EMBL" id="UOFL01000049">
    <property type="protein sequence ID" value="VAW73819.1"/>
    <property type="molecule type" value="Genomic_DNA"/>
</dbReference>
<accession>A0A3B0YI02</accession>
<organism evidence="1">
    <name type="scientific">hydrothermal vent metagenome</name>
    <dbReference type="NCBI Taxonomy" id="652676"/>
    <lineage>
        <taxon>unclassified sequences</taxon>
        <taxon>metagenomes</taxon>
        <taxon>ecological metagenomes</taxon>
    </lineage>
</organism>
<protein>
    <submittedName>
        <fullName evidence="1">Uncharacterized protein</fullName>
    </submittedName>
</protein>
<gene>
    <name evidence="1" type="ORF">MNBD_GAMMA12-3695</name>
</gene>
<feature type="non-terminal residue" evidence="1">
    <location>
        <position position="1"/>
    </location>
</feature>
<name>A0A3B0YI02_9ZZZZ</name>
<reference evidence="1" key="1">
    <citation type="submission" date="2018-06" db="EMBL/GenBank/DDBJ databases">
        <authorList>
            <person name="Zhirakovskaya E."/>
        </authorList>
    </citation>
    <scope>NUCLEOTIDE SEQUENCE</scope>
</reference>
<dbReference type="AlphaFoldDB" id="A0A3B0YI02"/>
<sequence>YVKAVHYYQLAYEQGMKSLKKHLIKLRADIEFLKSIKLAGEYFRTIVKVGSRSHCGLVIEVKRPIAKIQTRIGERWLRINQLYPIEVGKMRTCQFVNGQYVVPR</sequence>